<evidence type="ECO:0000313" key="2">
    <source>
        <dbReference type="EMBL" id="SDF56627.1"/>
    </source>
</evidence>
<dbReference type="Pfam" id="PF06172">
    <property type="entry name" value="Cupin_5"/>
    <property type="match status" value="1"/>
</dbReference>
<dbReference type="InterPro" id="IPR009327">
    <property type="entry name" value="Cupin_DUF985"/>
</dbReference>
<dbReference type="Gene3D" id="2.60.120.10">
    <property type="entry name" value="Jelly Rolls"/>
    <property type="match status" value="1"/>
</dbReference>
<dbReference type="InterPro" id="IPR039935">
    <property type="entry name" value="YML079W-like"/>
</dbReference>
<dbReference type="CDD" id="cd06121">
    <property type="entry name" value="cupin_YML079wp"/>
    <property type="match status" value="1"/>
</dbReference>
<dbReference type="InterPro" id="IPR014710">
    <property type="entry name" value="RmlC-like_jellyroll"/>
</dbReference>
<dbReference type="SUPFAM" id="SSF51182">
    <property type="entry name" value="RmlC-like cupins"/>
    <property type="match status" value="1"/>
</dbReference>
<dbReference type="AlphaFoldDB" id="A0A1G7M4C9"/>
<dbReference type="PANTHER" id="PTHR33387">
    <property type="entry name" value="RMLC-LIKE JELLY ROLL FOLD PROTEIN"/>
    <property type="match status" value="1"/>
</dbReference>
<name>A0A1G7M4C9_9ACTN</name>
<dbReference type="RefSeq" id="WP_091057647.1">
    <property type="nucleotide sequence ID" value="NZ_FNCF01000001.1"/>
</dbReference>
<dbReference type="OrthoDB" id="9798288at2"/>
<evidence type="ECO:0000313" key="3">
    <source>
        <dbReference type="Proteomes" id="UP000198863"/>
    </source>
</evidence>
<accession>A0A1G7M4C9</accession>
<keyword evidence="3" id="KW-1185">Reference proteome</keyword>
<organism evidence="2 3">
    <name type="scientific">Klenkia brasiliensis</name>
    <dbReference type="NCBI Taxonomy" id="333142"/>
    <lineage>
        <taxon>Bacteria</taxon>
        <taxon>Bacillati</taxon>
        <taxon>Actinomycetota</taxon>
        <taxon>Actinomycetes</taxon>
        <taxon>Geodermatophilales</taxon>
        <taxon>Geodermatophilaceae</taxon>
        <taxon>Klenkia</taxon>
    </lineage>
</organism>
<feature type="domain" description="DUF985" evidence="1">
    <location>
        <begin position="10"/>
        <end position="122"/>
    </location>
</feature>
<sequence>MRVRPATAVRLDLAPHPEGGWFRRTWTGPAGDGGRPQATAILFLLAPGESSAPHTVDADELWLWHGPGVLELHVGEDRVVLDTAHPQALVPAGVRQATAPAAGEVLVSCVVSPGFEWSGFALG</sequence>
<dbReference type="PANTHER" id="PTHR33387:SF3">
    <property type="entry name" value="DUF985 DOMAIN-CONTAINING PROTEIN"/>
    <property type="match status" value="1"/>
</dbReference>
<reference evidence="3" key="1">
    <citation type="submission" date="2016-10" db="EMBL/GenBank/DDBJ databases">
        <authorList>
            <person name="Varghese N."/>
            <person name="Submissions S."/>
        </authorList>
    </citation>
    <scope>NUCLEOTIDE SEQUENCE [LARGE SCALE GENOMIC DNA]</scope>
    <source>
        <strain evidence="3">DSM 44526</strain>
    </source>
</reference>
<dbReference type="InterPro" id="IPR011051">
    <property type="entry name" value="RmlC_Cupin_sf"/>
</dbReference>
<gene>
    <name evidence="2" type="ORF">SAMN05660324_0497</name>
</gene>
<proteinExistence type="predicted"/>
<dbReference type="EMBL" id="FNCF01000001">
    <property type="protein sequence ID" value="SDF56627.1"/>
    <property type="molecule type" value="Genomic_DNA"/>
</dbReference>
<protein>
    <recommendedName>
        <fullName evidence="1">DUF985 domain-containing protein</fullName>
    </recommendedName>
</protein>
<evidence type="ECO:0000259" key="1">
    <source>
        <dbReference type="Pfam" id="PF06172"/>
    </source>
</evidence>
<dbReference type="Proteomes" id="UP000198863">
    <property type="component" value="Unassembled WGS sequence"/>
</dbReference>